<evidence type="ECO:0000313" key="7">
    <source>
        <dbReference type="Proteomes" id="UP000572635"/>
    </source>
</evidence>
<proteinExistence type="predicted"/>
<dbReference type="GO" id="GO:0046872">
    <property type="term" value="F:metal ion binding"/>
    <property type="evidence" value="ECO:0007669"/>
    <property type="project" value="UniProtKB-KW"/>
</dbReference>
<evidence type="ECO:0000256" key="3">
    <source>
        <dbReference type="PROSITE-ProRule" id="PRU00433"/>
    </source>
</evidence>
<keyword evidence="3" id="KW-0349">Heme</keyword>
<keyword evidence="1 3" id="KW-0479">Metal-binding</keyword>
<dbReference type="InterPro" id="IPR009056">
    <property type="entry name" value="Cyt_c-like_dom"/>
</dbReference>
<dbReference type="EMBL" id="JACHDB010000001">
    <property type="protein sequence ID" value="MBB5433441.1"/>
    <property type="molecule type" value="Genomic_DNA"/>
</dbReference>
<evidence type="ECO:0000256" key="1">
    <source>
        <dbReference type="ARBA" id="ARBA00022723"/>
    </source>
</evidence>
<dbReference type="SUPFAM" id="SSF52540">
    <property type="entry name" value="P-loop containing nucleoside triphosphate hydrolases"/>
    <property type="match status" value="1"/>
</dbReference>
<sequence>MRRLDWGARSSAAFYRSLETALEERTGPVRMDPVRNPYTPGAGLRPPELAGREDELRRFSVVLERAARGRPERGTVLTGPRGAGKTALLNAFRSLAVQRLWGTGGFEARPGRSLRGPLAAALHTALRELAPRHRAPDRVEYVLGVLKSFARTGTAPGERRHPGIDAVSVRGRADSGDIGTDLAELFADAASIATDLGTGIALFIDEMQELDAEDLSALCTACHDLAQSGGPLLVVGAGLPHLPAALSAGRGYSERLFRYTAVAGLGRSDAQRAVTAPAEPEGVGFRAEALEALYRLSDGHPYLLQTYAKAAWDAAAQSPITAEDVAAGAAEAEEELDAGFFGGRYRSAAPAERTVLHAMAGLGDGPVRTEELSAAVALRPAALTAARASLAEKGLIHESGPDELAFSVPAFARFLRRTA</sequence>
<protein>
    <recommendedName>
        <fullName evidence="5">Cytochrome c domain-containing protein</fullName>
    </recommendedName>
</protein>
<dbReference type="InterPro" id="IPR027417">
    <property type="entry name" value="P-loop_NTPase"/>
</dbReference>
<dbReference type="Gene3D" id="3.40.50.300">
    <property type="entry name" value="P-loop containing nucleotide triphosphate hydrolases"/>
    <property type="match status" value="1"/>
</dbReference>
<dbReference type="Pfam" id="PF13191">
    <property type="entry name" value="AAA_16"/>
    <property type="match status" value="1"/>
</dbReference>
<accession>A0A7W8QNB3</accession>
<dbReference type="GO" id="GO:0009055">
    <property type="term" value="F:electron transfer activity"/>
    <property type="evidence" value="ECO:0007669"/>
    <property type="project" value="InterPro"/>
</dbReference>
<reference evidence="6 7" key="1">
    <citation type="submission" date="2020-08" db="EMBL/GenBank/DDBJ databases">
        <title>Sequencing the genomes of 1000 actinobacteria strains.</title>
        <authorList>
            <person name="Klenk H.-P."/>
        </authorList>
    </citation>
    <scope>NUCLEOTIDE SEQUENCE [LARGE SCALE GENOMIC DNA]</scope>
    <source>
        <strain evidence="6 7">DSM 44551</strain>
    </source>
</reference>
<feature type="domain" description="Cytochrome c" evidence="5">
    <location>
        <begin position="194"/>
        <end position="345"/>
    </location>
</feature>
<dbReference type="PANTHER" id="PTHR34301:SF8">
    <property type="entry name" value="ATPASE DOMAIN-CONTAINING PROTEIN"/>
    <property type="match status" value="1"/>
</dbReference>
<organism evidence="6 7">
    <name type="scientific">Nocardiopsis composta</name>
    <dbReference type="NCBI Taxonomy" id="157465"/>
    <lineage>
        <taxon>Bacteria</taxon>
        <taxon>Bacillati</taxon>
        <taxon>Actinomycetota</taxon>
        <taxon>Actinomycetes</taxon>
        <taxon>Streptosporangiales</taxon>
        <taxon>Nocardiopsidaceae</taxon>
        <taxon>Nocardiopsis</taxon>
    </lineage>
</organism>
<dbReference type="AlphaFoldDB" id="A0A7W8QNB3"/>
<dbReference type="GO" id="GO:0020037">
    <property type="term" value="F:heme binding"/>
    <property type="evidence" value="ECO:0007669"/>
    <property type="project" value="InterPro"/>
</dbReference>
<keyword evidence="7" id="KW-1185">Reference proteome</keyword>
<comment type="caution">
    <text evidence="6">The sequence shown here is derived from an EMBL/GenBank/DDBJ whole genome shotgun (WGS) entry which is preliminary data.</text>
</comment>
<name>A0A7W8QNB3_9ACTN</name>
<evidence type="ECO:0000259" key="5">
    <source>
        <dbReference type="PROSITE" id="PS51007"/>
    </source>
</evidence>
<dbReference type="RefSeq" id="WP_246528277.1">
    <property type="nucleotide sequence ID" value="NZ_BAAAJD010000014.1"/>
</dbReference>
<keyword evidence="2 3" id="KW-0408">Iron</keyword>
<evidence type="ECO:0000313" key="6">
    <source>
        <dbReference type="EMBL" id="MBB5433441.1"/>
    </source>
</evidence>
<gene>
    <name evidence="6" type="ORF">HDA36_003525</name>
</gene>
<dbReference type="PROSITE" id="PS51007">
    <property type="entry name" value="CYTC"/>
    <property type="match status" value="1"/>
</dbReference>
<evidence type="ECO:0000256" key="4">
    <source>
        <dbReference type="SAM" id="MobiDB-lite"/>
    </source>
</evidence>
<dbReference type="PANTHER" id="PTHR34301">
    <property type="entry name" value="DNA-BINDING PROTEIN-RELATED"/>
    <property type="match status" value="1"/>
</dbReference>
<feature type="region of interest" description="Disordered" evidence="4">
    <location>
        <begin position="29"/>
        <end position="48"/>
    </location>
</feature>
<dbReference type="Proteomes" id="UP000572635">
    <property type="component" value="Unassembled WGS sequence"/>
</dbReference>
<evidence type="ECO:0000256" key="2">
    <source>
        <dbReference type="ARBA" id="ARBA00023004"/>
    </source>
</evidence>
<dbReference type="InterPro" id="IPR041664">
    <property type="entry name" value="AAA_16"/>
</dbReference>